<dbReference type="SUPFAM" id="SSF53850">
    <property type="entry name" value="Periplasmic binding protein-like II"/>
    <property type="match status" value="1"/>
</dbReference>
<keyword evidence="1" id="KW-0732">Signal</keyword>
<dbReference type="PROSITE" id="PS51257">
    <property type="entry name" value="PROKAR_LIPOPROTEIN"/>
    <property type="match status" value="1"/>
</dbReference>
<evidence type="ECO:0000313" key="2">
    <source>
        <dbReference type="EMBL" id="CCO49649.1"/>
    </source>
</evidence>
<dbReference type="GeneID" id="97541287"/>
<dbReference type="RefSeq" id="WP_022593378.1">
    <property type="nucleotide sequence ID" value="NZ_LK391965.1"/>
</dbReference>
<organism evidence="2 3">
    <name type="scientific">Vibrio nigripulchritudo SOn1</name>
    <dbReference type="NCBI Taxonomy" id="1238450"/>
    <lineage>
        <taxon>Bacteria</taxon>
        <taxon>Pseudomonadati</taxon>
        <taxon>Pseudomonadota</taxon>
        <taxon>Gammaproteobacteria</taxon>
        <taxon>Vibrionales</taxon>
        <taxon>Vibrionaceae</taxon>
        <taxon>Vibrio</taxon>
    </lineage>
</organism>
<evidence type="ECO:0000256" key="1">
    <source>
        <dbReference type="SAM" id="SignalP"/>
    </source>
</evidence>
<protein>
    <submittedName>
        <fullName evidence="2">ABC-type amino acid transport/signal transduction systems, periplasmic component/domain</fullName>
    </submittedName>
</protein>
<dbReference type="Gene3D" id="3.40.190.10">
    <property type="entry name" value="Periplasmic binding protein-like II"/>
    <property type="match status" value="2"/>
</dbReference>
<accession>A0AAV2VY15</accession>
<dbReference type="EMBL" id="CAOF01000180">
    <property type="protein sequence ID" value="CCO49649.1"/>
    <property type="molecule type" value="Genomic_DNA"/>
</dbReference>
<dbReference type="PANTHER" id="PTHR38834:SF3">
    <property type="entry name" value="SOLUTE-BINDING PROTEIN FAMILY 3_N-TERMINAL DOMAIN-CONTAINING PROTEIN"/>
    <property type="match status" value="1"/>
</dbReference>
<proteinExistence type="predicted"/>
<dbReference type="AlphaFoldDB" id="A0AAV2VY15"/>
<gene>
    <name evidence="2" type="ORF">VIBNISOn1_840054</name>
</gene>
<dbReference type="PANTHER" id="PTHR38834">
    <property type="entry name" value="PERIPLASMIC SUBSTRATE BINDING PROTEIN FAMILY 3"/>
    <property type="match status" value="1"/>
</dbReference>
<reference evidence="2 3" key="1">
    <citation type="journal article" date="2013" name="ISME J.">
        <title>Comparative genomics of pathogenic lineages of Vibrio nigripulchritudo identifies virulence-associated traits.</title>
        <authorList>
            <person name="Goudenege D."/>
            <person name="Labreuche Y."/>
            <person name="Krin E."/>
            <person name="Ansquer D."/>
            <person name="Mangenot S."/>
            <person name="Calteau A."/>
            <person name="Medigue C."/>
            <person name="Mazel D."/>
            <person name="Polz M.F."/>
            <person name="Le Roux F."/>
        </authorList>
    </citation>
    <scope>NUCLEOTIDE SEQUENCE [LARGE SCALE GENOMIC DNA]</scope>
    <source>
        <strain evidence="2 3">SOn1</strain>
    </source>
</reference>
<comment type="caution">
    <text evidence="2">The sequence shown here is derived from an EMBL/GenBank/DDBJ whole genome shotgun (WGS) entry which is preliminary data.</text>
</comment>
<dbReference type="Proteomes" id="UP000018211">
    <property type="component" value="Unassembled WGS sequence"/>
</dbReference>
<evidence type="ECO:0000313" key="3">
    <source>
        <dbReference type="Proteomes" id="UP000018211"/>
    </source>
</evidence>
<feature type="chain" id="PRO_5043595643" evidence="1">
    <location>
        <begin position="27"/>
        <end position="254"/>
    </location>
</feature>
<name>A0AAV2VY15_9VIBR</name>
<sequence>MKPKIRRLWHSCIFTAAAAVSGCVMADTVRLTSLYWPPYTGEELVQQGASVAVAKAAFDAMGHQLEVDFFPWNRAVSLAKSSDYYVGYFPAYYFKTNKLLLSEPMGSGMLGLVENVDKPIRWRALTDLVPYTIGVVSGYRNTREFDEMIHSGQLEAQESMTDTQNVLKVASSELDLAVIDENVLRYLRMHDPEVSQVKEKLQLNKKPLVYKDLYIAFTRGPEGERWLEVFNQGLGKIDADQIMRDYMDQHFKSH</sequence>
<feature type="signal peptide" evidence="1">
    <location>
        <begin position="1"/>
        <end position="26"/>
    </location>
</feature>